<dbReference type="PRINTS" id="PR00250">
    <property type="entry name" value="GPCRSTE2"/>
</dbReference>
<keyword evidence="2" id="KW-0472">Membrane</keyword>
<sequence length="382" mass="42588">MDTFDPSKQSFDITTANGAALSINVSSLDRNYHEMFGISINYGSQIGASFIMLIVVLTLNPKVKFFKMCTILHIASLISNIIRMVLLSIYFPSKWTEFYTMFSGDYSRITETDMRNSVAGTISSYIVVVFAHASLIVQSWTIVKPWSLRVKWIVCTLSLAVCLTTIGFRLAFCIFQVRATLAMKSASDARWVAGYSIILDALSICCFCALFNVQLVTHLVKHGKFLPSKNGIKPFEVLIMANGLLMIIPVIFACLEWSTFVNFEAASLTYTSVVLILPLGTLVAHRLTDRSAQRLPNENESHQPHRHVHWIRTWMGRPGDRHLSIADSDPTSRSVTPLHKTREGNTLEDTGLKYVEAEGKVFNHHALEAGNLSIMGSGSRAD</sequence>
<feature type="region of interest" description="Disordered" evidence="1">
    <location>
        <begin position="322"/>
        <end position="343"/>
    </location>
</feature>
<feature type="transmembrane region" description="Helical" evidence="2">
    <location>
        <begin position="71"/>
        <end position="91"/>
    </location>
</feature>
<dbReference type="PANTHER" id="PTHR28009">
    <property type="entry name" value="PHEROMONE ALPHA FACTOR RECEPTOR"/>
    <property type="match status" value="1"/>
</dbReference>
<dbReference type="GO" id="GO:0004932">
    <property type="term" value="F:mating-type factor pheromone receptor activity"/>
    <property type="evidence" value="ECO:0007669"/>
    <property type="project" value="InterPro"/>
</dbReference>
<dbReference type="InterPro" id="IPR027458">
    <property type="entry name" value="STE2_TM1-TM2_sf"/>
</dbReference>
<feature type="transmembrane region" description="Helical" evidence="2">
    <location>
        <begin position="122"/>
        <end position="143"/>
    </location>
</feature>
<evidence type="ECO:0000313" key="3">
    <source>
        <dbReference type="EMBL" id="KEZ40648.1"/>
    </source>
</evidence>
<feature type="transmembrane region" description="Helical" evidence="2">
    <location>
        <begin position="265"/>
        <end position="284"/>
    </location>
</feature>
<comment type="caution">
    <text evidence="3">The sequence shown here is derived from an EMBL/GenBank/DDBJ whole genome shotgun (WGS) entry which is preliminary data.</text>
</comment>
<gene>
    <name evidence="3" type="ORF">SAPIO_CDS8573</name>
</gene>
<dbReference type="GO" id="GO:0000750">
    <property type="term" value="P:pheromone-dependent signal transduction involved in conjugation with cellular fusion"/>
    <property type="evidence" value="ECO:0007669"/>
    <property type="project" value="TreeGrafter"/>
</dbReference>
<evidence type="ECO:0000256" key="1">
    <source>
        <dbReference type="SAM" id="MobiDB-lite"/>
    </source>
</evidence>
<keyword evidence="2" id="KW-0812">Transmembrane</keyword>
<accession>A0A084FZY6</accession>
<keyword evidence="2" id="KW-1133">Transmembrane helix</keyword>
<evidence type="ECO:0000256" key="2">
    <source>
        <dbReference type="SAM" id="Phobius"/>
    </source>
</evidence>
<dbReference type="PANTHER" id="PTHR28009:SF1">
    <property type="entry name" value="PHEROMONE ALPHA FACTOR RECEPTOR"/>
    <property type="match status" value="1"/>
</dbReference>
<dbReference type="VEuPathDB" id="FungiDB:SAPIO_CDS8573"/>
<protein>
    <recommendedName>
        <fullName evidence="5">Pheromone alpha factor receptor</fullName>
    </recommendedName>
</protein>
<dbReference type="GO" id="GO:0038038">
    <property type="term" value="C:G protein-coupled receptor homodimeric complex"/>
    <property type="evidence" value="ECO:0007669"/>
    <property type="project" value="TreeGrafter"/>
</dbReference>
<dbReference type="OMA" id="VSICYFS"/>
<evidence type="ECO:0008006" key="5">
    <source>
        <dbReference type="Google" id="ProtNLM"/>
    </source>
</evidence>
<dbReference type="AlphaFoldDB" id="A0A084FZY6"/>
<feature type="transmembrane region" description="Helical" evidence="2">
    <location>
        <begin position="150"/>
        <end position="172"/>
    </location>
</feature>
<dbReference type="Gene3D" id="1.10.287.920">
    <property type="entry name" value="Pheromone alpha factor receptor"/>
    <property type="match status" value="1"/>
</dbReference>
<dbReference type="EMBL" id="JOWA01000121">
    <property type="protein sequence ID" value="KEZ40648.1"/>
    <property type="molecule type" value="Genomic_DNA"/>
</dbReference>
<dbReference type="KEGG" id="sapo:SAPIO_CDS8573"/>
<feature type="transmembrane region" description="Helical" evidence="2">
    <location>
        <begin position="237"/>
        <end position="259"/>
    </location>
</feature>
<name>A0A084FZY6_PSEDA</name>
<dbReference type="GeneID" id="27727645"/>
<dbReference type="CDD" id="cd14939">
    <property type="entry name" value="7tmD_STE2"/>
    <property type="match status" value="1"/>
</dbReference>
<feature type="transmembrane region" description="Helical" evidence="2">
    <location>
        <begin position="192"/>
        <end position="216"/>
    </location>
</feature>
<reference evidence="3 4" key="1">
    <citation type="journal article" date="2014" name="Genome Announc.">
        <title>Draft genome sequence of the pathogenic fungus Scedosporium apiospermum.</title>
        <authorList>
            <person name="Vandeputte P."/>
            <person name="Ghamrawi S."/>
            <person name="Rechenmann M."/>
            <person name="Iltis A."/>
            <person name="Giraud S."/>
            <person name="Fleury M."/>
            <person name="Thornton C."/>
            <person name="Delhaes L."/>
            <person name="Meyer W."/>
            <person name="Papon N."/>
            <person name="Bouchara J.P."/>
        </authorList>
    </citation>
    <scope>NUCLEOTIDE SEQUENCE [LARGE SCALE GENOMIC DNA]</scope>
    <source>
        <strain evidence="3 4">IHEM 14462</strain>
    </source>
</reference>
<feature type="transmembrane region" description="Helical" evidence="2">
    <location>
        <begin position="36"/>
        <end position="59"/>
    </location>
</feature>
<dbReference type="InterPro" id="IPR000366">
    <property type="entry name" value="GPCR_STE2"/>
</dbReference>
<dbReference type="Proteomes" id="UP000028545">
    <property type="component" value="Unassembled WGS sequence"/>
</dbReference>
<dbReference type="OrthoDB" id="5402633at2759"/>
<organism evidence="3 4">
    <name type="scientific">Pseudallescheria apiosperma</name>
    <name type="common">Scedosporium apiospermum</name>
    <dbReference type="NCBI Taxonomy" id="563466"/>
    <lineage>
        <taxon>Eukaryota</taxon>
        <taxon>Fungi</taxon>
        <taxon>Dikarya</taxon>
        <taxon>Ascomycota</taxon>
        <taxon>Pezizomycotina</taxon>
        <taxon>Sordariomycetes</taxon>
        <taxon>Hypocreomycetidae</taxon>
        <taxon>Microascales</taxon>
        <taxon>Microascaceae</taxon>
        <taxon>Scedosporium</taxon>
    </lineage>
</organism>
<keyword evidence="4" id="KW-1185">Reference proteome</keyword>
<proteinExistence type="predicted"/>
<dbReference type="RefSeq" id="XP_016640447.1">
    <property type="nucleotide sequence ID" value="XM_016790184.1"/>
</dbReference>
<evidence type="ECO:0000313" key="4">
    <source>
        <dbReference type="Proteomes" id="UP000028545"/>
    </source>
</evidence>
<dbReference type="HOGENOM" id="CLU_035056_0_0_1"/>
<dbReference type="Pfam" id="PF02116">
    <property type="entry name" value="STE2"/>
    <property type="match status" value="1"/>
</dbReference>